<gene>
    <name evidence="2" type="ORF">JF922_09795</name>
</gene>
<reference evidence="2" key="1">
    <citation type="submission" date="2020-10" db="EMBL/GenBank/DDBJ databases">
        <title>Ca. Dormibacterota MAGs.</title>
        <authorList>
            <person name="Montgomery K."/>
        </authorList>
    </citation>
    <scope>NUCLEOTIDE SEQUENCE [LARGE SCALE GENOMIC DNA]</scope>
    <source>
        <strain evidence="2">SC8812_S17_10</strain>
    </source>
</reference>
<feature type="domain" description="Methyltransferase type 12" evidence="1">
    <location>
        <begin position="46"/>
        <end position="139"/>
    </location>
</feature>
<organism evidence="2 3">
    <name type="scientific">Candidatus Nephthysia bennettiae</name>
    <dbReference type="NCBI Taxonomy" id="3127016"/>
    <lineage>
        <taxon>Bacteria</taxon>
        <taxon>Bacillati</taxon>
        <taxon>Candidatus Dormiibacterota</taxon>
        <taxon>Candidatus Dormibacteria</taxon>
        <taxon>Candidatus Dormibacterales</taxon>
        <taxon>Candidatus Dormibacteraceae</taxon>
        <taxon>Candidatus Nephthysia</taxon>
    </lineage>
</organism>
<dbReference type="InterPro" id="IPR013217">
    <property type="entry name" value="Methyltransf_12"/>
</dbReference>
<dbReference type="Proteomes" id="UP000612893">
    <property type="component" value="Unassembled WGS sequence"/>
</dbReference>
<evidence type="ECO:0000313" key="2">
    <source>
        <dbReference type="EMBL" id="MBJ7598362.1"/>
    </source>
</evidence>
<dbReference type="AlphaFoldDB" id="A0A934K0N1"/>
<comment type="caution">
    <text evidence="2">The sequence shown here is derived from an EMBL/GenBank/DDBJ whole genome shotgun (WGS) entry which is preliminary data.</text>
</comment>
<evidence type="ECO:0000313" key="3">
    <source>
        <dbReference type="Proteomes" id="UP000612893"/>
    </source>
</evidence>
<dbReference type="CDD" id="cd02440">
    <property type="entry name" value="AdoMet_MTases"/>
    <property type="match status" value="1"/>
</dbReference>
<dbReference type="GO" id="GO:0032259">
    <property type="term" value="P:methylation"/>
    <property type="evidence" value="ECO:0007669"/>
    <property type="project" value="UniProtKB-KW"/>
</dbReference>
<dbReference type="InterPro" id="IPR029063">
    <property type="entry name" value="SAM-dependent_MTases_sf"/>
</dbReference>
<evidence type="ECO:0000259" key="1">
    <source>
        <dbReference type="Pfam" id="PF08242"/>
    </source>
</evidence>
<dbReference type="SUPFAM" id="SSF53335">
    <property type="entry name" value="S-adenosyl-L-methionine-dependent methyltransferases"/>
    <property type="match status" value="1"/>
</dbReference>
<protein>
    <submittedName>
        <fullName evidence="2">Class I SAM-dependent methyltransferase</fullName>
    </submittedName>
</protein>
<dbReference type="Pfam" id="PF08242">
    <property type="entry name" value="Methyltransf_12"/>
    <property type="match status" value="1"/>
</dbReference>
<dbReference type="GO" id="GO:0008168">
    <property type="term" value="F:methyltransferase activity"/>
    <property type="evidence" value="ECO:0007669"/>
    <property type="project" value="UniProtKB-KW"/>
</dbReference>
<accession>A0A934K0N1</accession>
<dbReference type="EMBL" id="JAEKNR010000105">
    <property type="protein sequence ID" value="MBJ7598362.1"/>
    <property type="molecule type" value="Genomic_DNA"/>
</dbReference>
<sequence length="242" mass="26913">MDSTVNQEAYQSEGAGNRTLDQMTNARNYNRWLFERVGAALGRRVLEIGSGTGTMTEYLLDRELVVGLEVIPEYAEEMQRRFAGNRNVRIECLDITSTSFDFAALGFDSAVSFNVFEHIPDDVGAMRQVYHALCPGGRLALLVPAHQALYGPFDELIGHQRRYGKRELSEKLRSAGFHVDRVSYSNPLGAVGWLVNVRLLRQHQLKAVRAYDSLVPLLAGAERLVRPPFGLSVVAIAHKPAA</sequence>
<dbReference type="PANTHER" id="PTHR43861">
    <property type="entry name" value="TRANS-ACONITATE 2-METHYLTRANSFERASE-RELATED"/>
    <property type="match status" value="1"/>
</dbReference>
<name>A0A934K0N1_9BACT</name>
<keyword evidence="3" id="KW-1185">Reference proteome</keyword>
<proteinExistence type="predicted"/>
<dbReference type="Gene3D" id="3.40.50.150">
    <property type="entry name" value="Vaccinia Virus protein VP39"/>
    <property type="match status" value="1"/>
</dbReference>
<keyword evidence="2" id="KW-0489">Methyltransferase</keyword>
<dbReference type="RefSeq" id="WP_338201295.1">
    <property type="nucleotide sequence ID" value="NZ_JAEKNR010000105.1"/>
</dbReference>
<keyword evidence="2" id="KW-0808">Transferase</keyword>